<proteinExistence type="inferred from homology"/>
<feature type="active site" description="Nucleophile; for glutaminase activity" evidence="7">
    <location>
        <position position="152"/>
    </location>
</feature>
<comment type="similarity">
    <text evidence="2 7 8">In the C-terminal section; belongs to the NAD synthetase family.</text>
</comment>
<dbReference type="Pfam" id="PF00795">
    <property type="entry name" value="CN_hydrolase"/>
    <property type="match status" value="1"/>
</dbReference>
<dbReference type="SUPFAM" id="SSF52402">
    <property type="entry name" value="Adenine nucleotide alpha hydrolases-like"/>
    <property type="match status" value="1"/>
</dbReference>
<dbReference type="GO" id="GO:0003952">
    <property type="term" value="F:NAD+ synthase (glutamine-hydrolyzing) activity"/>
    <property type="evidence" value="ECO:0007669"/>
    <property type="project" value="UniProtKB-UniRule"/>
</dbReference>
<comment type="function">
    <text evidence="7">Catalyzes the ATP-dependent amidation of deamido-NAD to form NAD. Uses L-glutamine as a nitrogen source.</text>
</comment>
<dbReference type="Proteomes" id="UP000246569">
    <property type="component" value="Unassembled WGS sequence"/>
</dbReference>
<feature type="active site" description="For glutaminase activity" evidence="7">
    <location>
        <position position="116"/>
    </location>
</feature>
<dbReference type="GO" id="GO:0009435">
    <property type="term" value="P:NAD+ biosynthetic process"/>
    <property type="evidence" value="ECO:0007669"/>
    <property type="project" value="UniProtKB-UniRule"/>
</dbReference>
<dbReference type="EC" id="6.3.5.1" evidence="7 8"/>
<feature type="domain" description="CN hydrolase" evidence="11">
    <location>
        <begin position="8"/>
        <end position="248"/>
    </location>
</feature>
<keyword evidence="13" id="KW-1185">Reference proteome</keyword>
<keyword evidence="4 7" id="KW-0547">Nucleotide-binding</keyword>
<dbReference type="CDD" id="cd07570">
    <property type="entry name" value="GAT_Gln-NAD-synth"/>
    <property type="match status" value="1"/>
</dbReference>
<comment type="pathway">
    <text evidence="1 7 8">Cofactor biosynthesis; NAD(+) biosynthesis; NAD(+) from deamido-NAD(+) (L-Gln route): step 1/1.</text>
</comment>
<dbReference type="InterPro" id="IPR022310">
    <property type="entry name" value="NAD/GMP_synthase"/>
</dbReference>
<dbReference type="Gene3D" id="3.40.50.620">
    <property type="entry name" value="HUPs"/>
    <property type="match status" value="1"/>
</dbReference>
<feature type="binding site" evidence="7">
    <location>
        <position position="404"/>
    </location>
    <ligand>
        <name>deamido-NAD(+)</name>
        <dbReference type="ChEBI" id="CHEBI:58437"/>
        <note>ligand shared between two neighboring subunits</note>
    </ligand>
</feature>
<feature type="binding site" evidence="7">
    <location>
        <begin position="292"/>
        <end position="299"/>
    </location>
    <ligand>
        <name>ATP</name>
        <dbReference type="ChEBI" id="CHEBI:30616"/>
    </ligand>
</feature>
<evidence type="ECO:0000259" key="11">
    <source>
        <dbReference type="PROSITE" id="PS50263"/>
    </source>
</evidence>
<reference evidence="12 13" key="1">
    <citation type="submission" date="2018-05" db="EMBL/GenBank/DDBJ databases">
        <title>Genomic Encyclopedia of Type Strains, Phase IV (KMG-IV): sequencing the most valuable type-strain genomes for metagenomic binning, comparative biology and taxonomic classification.</title>
        <authorList>
            <person name="Goeker M."/>
        </authorList>
    </citation>
    <scope>NUCLEOTIDE SEQUENCE [LARGE SCALE GENOMIC DNA]</scope>
    <source>
        <strain evidence="12 13">DSM 23606</strain>
    </source>
</reference>
<dbReference type="NCBIfam" id="NF010588">
    <property type="entry name" value="PRK13981.1"/>
    <property type="match status" value="1"/>
</dbReference>
<dbReference type="HAMAP" id="MF_02090">
    <property type="entry name" value="NadE_glutamine_dep"/>
    <property type="match status" value="1"/>
</dbReference>
<keyword evidence="6 7" id="KW-0520">NAD</keyword>
<dbReference type="GO" id="GO:0005524">
    <property type="term" value="F:ATP binding"/>
    <property type="evidence" value="ECO:0007669"/>
    <property type="project" value="UniProtKB-UniRule"/>
</dbReference>
<dbReference type="InterPro" id="IPR014445">
    <property type="entry name" value="Gln-dep_NAD_synthase"/>
</dbReference>
<dbReference type="SUPFAM" id="SSF56317">
    <property type="entry name" value="Carbon-nitrogen hydrolase"/>
    <property type="match status" value="1"/>
</dbReference>
<comment type="caution">
    <text evidence="7">Lacks conserved residue(s) required for the propagation of feature annotation.</text>
</comment>
<protein>
    <recommendedName>
        <fullName evidence="7 8">Glutamine-dependent NAD(+) synthetase</fullName>
        <ecNumber evidence="7 8">6.3.5.1</ecNumber>
    </recommendedName>
    <alternativeName>
        <fullName evidence="7 8">NAD(+) synthase [glutamine-hydrolyzing]</fullName>
    </alternativeName>
</protein>
<evidence type="ECO:0000256" key="1">
    <source>
        <dbReference type="ARBA" id="ARBA00005188"/>
    </source>
</evidence>
<evidence type="ECO:0000256" key="8">
    <source>
        <dbReference type="PIRNR" id="PIRNR006630"/>
    </source>
</evidence>
<dbReference type="Gene3D" id="3.60.110.10">
    <property type="entry name" value="Carbon-nitrogen hydrolase"/>
    <property type="match status" value="1"/>
</dbReference>
<evidence type="ECO:0000256" key="7">
    <source>
        <dbReference type="HAMAP-Rule" id="MF_02090"/>
    </source>
</evidence>
<comment type="caution">
    <text evidence="12">The sequence shown here is derived from an EMBL/GenBank/DDBJ whole genome shotgun (WGS) entry which is preliminary data.</text>
</comment>
<evidence type="ECO:0000256" key="3">
    <source>
        <dbReference type="ARBA" id="ARBA00022598"/>
    </source>
</evidence>
<feature type="active site" description="Proton acceptor" evidence="9">
    <location>
        <position position="49"/>
    </location>
</feature>
<evidence type="ECO:0000256" key="9">
    <source>
        <dbReference type="PROSITE-ProRule" id="PRU10139"/>
    </source>
</evidence>
<dbReference type="PANTHER" id="PTHR23090">
    <property type="entry name" value="NH 3 /GLUTAMINE-DEPENDENT NAD + SYNTHETASE"/>
    <property type="match status" value="1"/>
</dbReference>
<keyword evidence="5 7" id="KW-0067">ATP-binding</keyword>
<evidence type="ECO:0000256" key="4">
    <source>
        <dbReference type="ARBA" id="ARBA00022741"/>
    </source>
</evidence>
<comment type="similarity">
    <text evidence="10">Belongs to the NAD synthetase family.</text>
</comment>
<dbReference type="PIRSF" id="PIRSF006630">
    <property type="entry name" value="NADS_GAT"/>
    <property type="match status" value="1"/>
</dbReference>
<gene>
    <name evidence="7" type="primary">nadE</name>
    <name evidence="12" type="ORF">C7443_105284</name>
</gene>
<dbReference type="AlphaFoldDB" id="A0A317N0I5"/>
<feature type="binding site" evidence="7">
    <location>
        <position position="375"/>
    </location>
    <ligand>
        <name>deamido-NAD(+)</name>
        <dbReference type="ChEBI" id="CHEBI:58437"/>
        <note>ligand shared between two neighboring subunits</note>
    </ligand>
</feature>
<feature type="active site" description="Proton acceptor; for glutaminase activity" evidence="7">
    <location>
        <position position="49"/>
    </location>
</feature>
<dbReference type="InterPro" id="IPR000132">
    <property type="entry name" value="Nitrilase/CN_hydratase_CS"/>
</dbReference>
<comment type="catalytic activity">
    <reaction evidence="7 8">
        <text>deamido-NAD(+) + L-glutamine + ATP + H2O = L-glutamate + AMP + diphosphate + NAD(+) + H(+)</text>
        <dbReference type="Rhea" id="RHEA:24384"/>
        <dbReference type="ChEBI" id="CHEBI:15377"/>
        <dbReference type="ChEBI" id="CHEBI:15378"/>
        <dbReference type="ChEBI" id="CHEBI:29985"/>
        <dbReference type="ChEBI" id="CHEBI:30616"/>
        <dbReference type="ChEBI" id="CHEBI:33019"/>
        <dbReference type="ChEBI" id="CHEBI:57540"/>
        <dbReference type="ChEBI" id="CHEBI:58359"/>
        <dbReference type="ChEBI" id="CHEBI:58437"/>
        <dbReference type="ChEBI" id="CHEBI:456215"/>
        <dbReference type="EC" id="6.3.5.1"/>
    </reaction>
</comment>
<dbReference type="NCBIfam" id="TIGR00552">
    <property type="entry name" value="nadE"/>
    <property type="match status" value="1"/>
</dbReference>
<feature type="binding site" evidence="7">
    <location>
        <position position="514"/>
    </location>
    <ligand>
        <name>deamido-NAD(+)</name>
        <dbReference type="ChEBI" id="CHEBI:58437"/>
        <note>ligand shared between two neighboring subunits</note>
    </ligand>
</feature>
<dbReference type="InterPro" id="IPR003694">
    <property type="entry name" value="NAD_synthase"/>
</dbReference>
<feature type="binding site" evidence="7">
    <location>
        <position position="122"/>
    </location>
    <ligand>
        <name>L-glutamine</name>
        <dbReference type="ChEBI" id="CHEBI:58359"/>
    </ligand>
</feature>
<dbReference type="InterPro" id="IPR003010">
    <property type="entry name" value="C-N_Hydrolase"/>
</dbReference>
<dbReference type="GO" id="GO:0005737">
    <property type="term" value="C:cytoplasm"/>
    <property type="evidence" value="ECO:0007669"/>
    <property type="project" value="InterPro"/>
</dbReference>
<dbReference type="GO" id="GO:0008795">
    <property type="term" value="F:NAD+ synthase activity"/>
    <property type="evidence" value="ECO:0007669"/>
    <property type="project" value="UniProtKB-UniRule"/>
</dbReference>
<dbReference type="EMBL" id="QGTJ01000005">
    <property type="protein sequence ID" value="PWV61850.1"/>
    <property type="molecule type" value="Genomic_DNA"/>
</dbReference>
<organism evidence="12 13">
    <name type="scientific">Plasticicumulans acidivorans</name>
    <dbReference type="NCBI Taxonomy" id="886464"/>
    <lineage>
        <taxon>Bacteria</taxon>
        <taxon>Pseudomonadati</taxon>
        <taxon>Pseudomonadota</taxon>
        <taxon>Gammaproteobacteria</taxon>
        <taxon>Candidatus Competibacteraceae</taxon>
        <taxon>Plasticicumulans</taxon>
    </lineage>
</organism>
<feature type="binding site" evidence="7">
    <location>
        <position position="178"/>
    </location>
    <ligand>
        <name>L-glutamine</name>
        <dbReference type="ChEBI" id="CHEBI:58359"/>
    </ligand>
</feature>
<feature type="binding site" evidence="7">
    <location>
        <position position="184"/>
    </location>
    <ligand>
        <name>L-glutamine</name>
        <dbReference type="ChEBI" id="CHEBI:58359"/>
    </ligand>
</feature>
<evidence type="ECO:0000256" key="2">
    <source>
        <dbReference type="ARBA" id="ARBA00007145"/>
    </source>
</evidence>
<dbReference type="PROSITE" id="PS00920">
    <property type="entry name" value="NITRIL_CHT_1"/>
    <property type="match status" value="1"/>
</dbReference>
<dbReference type="GO" id="GO:0000257">
    <property type="term" value="F:nitrilase activity"/>
    <property type="evidence" value="ECO:0007669"/>
    <property type="project" value="UniProtKB-ARBA"/>
</dbReference>
<dbReference type="PROSITE" id="PS50263">
    <property type="entry name" value="CN_HYDROLASE"/>
    <property type="match status" value="1"/>
</dbReference>
<evidence type="ECO:0000256" key="5">
    <source>
        <dbReference type="ARBA" id="ARBA00022840"/>
    </source>
</evidence>
<evidence type="ECO:0000313" key="12">
    <source>
        <dbReference type="EMBL" id="PWV61850.1"/>
    </source>
</evidence>
<feature type="binding site" evidence="7">
    <location>
        <position position="399"/>
    </location>
    <ligand>
        <name>ATP</name>
        <dbReference type="ChEBI" id="CHEBI:30616"/>
    </ligand>
</feature>
<evidence type="ECO:0000256" key="6">
    <source>
        <dbReference type="ARBA" id="ARBA00023027"/>
    </source>
</evidence>
<dbReference type="InterPro" id="IPR036526">
    <property type="entry name" value="C-N_Hydrolase_sf"/>
</dbReference>
<dbReference type="UniPathway" id="UPA00253">
    <property type="reaction ID" value="UER00334"/>
</dbReference>
<evidence type="ECO:0000256" key="10">
    <source>
        <dbReference type="RuleBase" id="RU003811"/>
    </source>
</evidence>
<name>A0A317N0I5_9GAMM</name>
<evidence type="ECO:0000313" key="13">
    <source>
        <dbReference type="Proteomes" id="UP000246569"/>
    </source>
</evidence>
<accession>A0A317N0I5</accession>
<dbReference type="GO" id="GO:0004359">
    <property type="term" value="F:glutaminase activity"/>
    <property type="evidence" value="ECO:0007669"/>
    <property type="project" value="InterPro"/>
</dbReference>
<sequence>MNTSPATLTVVMAQFDPLVGDITGNARRIIELARQAREQHGADVVVFPELAITGYPPEDLLLRPEVIRQSEASLNEIAMAAAGVALVIGFPWASDGHLYNAAAFVVDGAVQAIYAKQCLPNYGVFDEKRYFESGKGALVIEYAGVRLGLTICEDIWQPQPAALAKAAGAQLLLNLNASPYHRAKSSERHSVLAARARETGLPVIYVNQVGGQDELVFDGGSMVVDGSGELMQRAPAFTEGLYPVTVDVGASVRVHRGAVAEALRDEAEVYSALVLGTRDYVRKNGFSGVVLGLSGGIDSALTLAIAVDAIGPEGVVAVSMPSRFTADMSNEDAAREAQRLGVEYHVLPIEPAFQSFLSILEPLFAGKSFDTTEENIQARCRGVLLMALSNKSGKLVLTTSNKSETAVGYSTLYGDMAGGFAPIKDVPKTLVYRLAYWRNAQEPVIPQRVIDRAPSAELRPDQKDQDSLPDYAELDAILEAYVEQDRSVEDIVSAGFERADVERVARLVIVNEYKRRQAAPGVRITPRAFGRDRRYPITSGFKR</sequence>
<dbReference type="CDD" id="cd00553">
    <property type="entry name" value="NAD_synthase"/>
    <property type="match status" value="1"/>
</dbReference>
<dbReference type="InterPro" id="IPR014729">
    <property type="entry name" value="Rossmann-like_a/b/a_fold"/>
</dbReference>
<keyword evidence="3 7" id="KW-0436">Ligase</keyword>
<dbReference type="Pfam" id="PF02540">
    <property type="entry name" value="NAD_synthase"/>
    <property type="match status" value="1"/>
</dbReference>
<dbReference type="FunFam" id="3.40.50.620:FF:000106">
    <property type="entry name" value="Glutamine-dependent NAD(+) synthetase"/>
    <property type="match status" value="1"/>
</dbReference>
<dbReference type="PANTHER" id="PTHR23090:SF9">
    <property type="entry name" value="GLUTAMINE-DEPENDENT NAD(+) SYNTHETASE"/>
    <property type="match status" value="1"/>
</dbReference>
<dbReference type="RefSeq" id="WP_281279404.1">
    <property type="nucleotide sequence ID" value="NZ_QGTJ01000005.1"/>
</dbReference>